<accession>X1TSK4</accession>
<comment type="caution">
    <text evidence="1">The sequence shown here is derived from an EMBL/GenBank/DDBJ whole genome shotgun (WGS) entry which is preliminary data.</text>
</comment>
<dbReference type="AlphaFoldDB" id="X1TSK4"/>
<feature type="non-terminal residue" evidence="1">
    <location>
        <position position="1"/>
    </location>
</feature>
<sequence>TEDISPGAPANAAGMNEVQDNLDTIYAALGITRTGCASGAGWTEFPLAGGLVDPKLSSQPQQLRDATDYAYENKCPAYNSGYRSGVDTTEDSSYYNGYLSGYDSSYYPGYYNDQHGAYDSGHFSGIEVNYFPGYYIDQHGFDKSGHMVGVVW</sequence>
<name>X1TSK4_9ZZZZ</name>
<reference evidence="1" key="1">
    <citation type="journal article" date="2014" name="Front. Microbiol.">
        <title>High frequency of phylogenetically diverse reductive dehalogenase-homologous genes in deep subseafloor sedimentary metagenomes.</title>
        <authorList>
            <person name="Kawai M."/>
            <person name="Futagami T."/>
            <person name="Toyoda A."/>
            <person name="Takaki Y."/>
            <person name="Nishi S."/>
            <person name="Hori S."/>
            <person name="Arai W."/>
            <person name="Tsubouchi T."/>
            <person name="Morono Y."/>
            <person name="Uchiyama I."/>
            <person name="Ito T."/>
            <person name="Fujiyama A."/>
            <person name="Inagaki F."/>
            <person name="Takami H."/>
        </authorList>
    </citation>
    <scope>NUCLEOTIDE SEQUENCE</scope>
    <source>
        <strain evidence="1">Expedition CK06-06</strain>
    </source>
</reference>
<dbReference type="EMBL" id="BARW01030652">
    <property type="protein sequence ID" value="GAJ08254.1"/>
    <property type="molecule type" value="Genomic_DNA"/>
</dbReference>
<evidence type="ECO:0000313" key="1">
    <source>
        <dbReference type="EMBL" id="GAJ08254.1"/>
    </source>
</evidence>
<gene>
    <name evidence="1" type="ORF">S12H4_48953</name>
</gene>
<proteinExistence type="predicted"/>
<protein>
    <submittedName>
        <fullName evidence="1">Uncharacterized protein</fullName>
    </submittedName>
</protein>
<organism evidence="1">
    <name type="scientific">marine sediment metagenome</name>
    <dbReference type="NCBI Taxonomy" id="412755"/>
    <lineage>
        <taxon>unclassified sequences</taxon>
        <taxon>metagenomes</taxon>
        <taxon>ecological metagenomes</taxon>
    </lineage>
</organism>